<protein>
    <submittedName>
        <fullName evidence="1">Uncharacterized protein</fullName>
    </submittedName>
</protein>
<accession>A0ACB0K7H1</accession>
<dbReference type="EMBL" id="CASHSV030000206">
    <property type="protein sequence ID" value="CAJ2652201.1"/>
    <property type="molecule type" value="Genomic_DNA"/>
</dbReference>
<reference evidence="1" key="1">
    <citation type="submission" date="2023-10" db="EMBL/GenBank/DDBJ databases">
        <authorList>
            <person name="Rodriguez Cubillos JULIANA M."/>
            <person name="De Vega J."/>
        </authorList>
    </citation>
    <scope>NUCLEOTIDE SEQUENCE</scope>
</reference>
<sequence length="409" mass="45925">MLIMRTWLCMARKRRFEPTPPANYPSHSAPAPTDGSTQATNQSVSPPHPESENDAESTLAINNAANKSKKKSMKYWTVDVRDAGGVVKEVRLRRQDVFSLTAGKKILMEWSEEWQPVGEAAGLLGSFLGAVGANFKLFPIDKERWPDVPSQTKEMVWKNTIKEKFDVDGDIQKEYILGKIGKRWRDNRKTAFDRCYDPSLSWEVNLARCLNGIEKHEWAAFLTYRLKPENQEKAAKNAANRAKQTIPHTLGTMTYARFKHLLESDDGRKYTRGDIYGISHKRSDGTFINAEAQKKSEELETHRQGNSSLNDDAYIAVFGKEHPGHVRGMGFGVVPSKYLGRSSRTQALTSGGNDVRQELDASNAKIRALEEQVATLTQQFALYSRGSQVSDMDAPTRGRPSSTSHETQD</sequence>
<keyword evidence="2" id="KW-1185">Reference proteome</keyword>
<evidence type="ECO:0000313" key="2">
    <source>
        <dbReference type="Proteomes" id="UP001177021"/>
    </source>
</evidence>
<evidence type="ECO:0000313" key="1">
    <source>
        <dbReference type="EMBL" id="CAJ2652201.1"/>
    </source>
</evidence>
<name>A0ACB0K7H1_TRIPR</name>
<dbReference type="Proteomes" id="UP001177021">
    <property type="component" value="Unassembled WGS sequence"/>
</dbReference>
<proteinExistence type="predicted"/>
<comment type="caution">
    <text evidence="1">The sequence shown here is derived from an EMBL/GenBank/DDBJ whole genome shotgun (WGS) entry which is preliminary data.</text>
</comment>
<gene>
    <name evidence="1" type="ORF">MILVUS5_LOCUS19718</name>
</gene>
<organism evidence="1 2">
    <name type="scientific">Trifolium pratense</name>
    <name type="common">Red clover</name>
    <dbReference type="NCBI Taxonomy" id="57577"/>
    <lineage>
        <taxon>Eukaryota</taxon>
        <taxon>Viridiplantae</taxon>
        <taxon>Streptophyta</taxon>
        <taxon>Embryophyta</taxon>
        <taxon>Tracheophyta</taxon>
        <taxon>Spermatophyta</taxon>
        <taxon>Magnoliopsida</taxon>
        <taxon>eudicotyledons</taxon>
        <taxon>Gunneridae</taxon>
        <taxon>Pentapetalae</taxon>
        <taxon>rosids</taxon>
        <taxon>fabids</taxon>
        <taxon>Fabales</taxon>
        <taxon>Fabaceae</taxon>
        <taxon>Papilionoideae</taxon>
        <taxon>50 kb inversion clade</taxon>
        <taxon>NPAAA clade</taxon>
        <taxon>Hologalegina</taxon>
        <taxon>IRL clade</taxon>
        <taxon>Trifolieae</taxon>
        <taxon>Trifolium</taxon>
    </lineage>
</organism>